<dbReference type="EMBL" id="LSSL01000138">
    <property type="protein sequence ID" value="OLY85354.1"/>
    <property type="molecule type" value="Genomic_DNA"/>
</dbReference>
<dbReference type="Pfam" id="PF00657">
    <property type="entry name" value="Lipase_GDSL"/>
    <property type="match status" value="1"/>
</dbReference>
<dbReference type="InterPro" id="IPR036514">
    <property type="entry name" value="SGNH_hydro_sf"/>
</dbReference>
<dbReference type="InterPro" id="IPR001087">
    <property type="entry name" value="GDSL"/>
</dbReference>
<sequence length="408" mass="44282">MFKFAALSTVFSLAVAASSNYLVVFGNSLSDIGNIDNVTYAVPWYNGRFSNGPVWNEYLAHTNNLTLINYAIGGAASNNTFVYDISGQNVTIPSAIDQIVLFNQTFGGKFSEDSIKNDIAVVEIGGNDFLYSASELATNSTDLNTFTDDLVEYIMNGVRMLYDMGYKKILVTDISDLGVTPSILALSQTASENVGDYVTAANDKLSIAVASYLKMYESDVDYIRVVDLYGFVKIVSEPTVSSALNITVTNAPCYVTLNGTLVSSCSNSDEYLFMDTIHPSTKVHALTAAVISEIISNSNFTLSQSVLLDLIDSYDIKDVSSNYNWLYKNYTNKTDLIITEYTIKEATANAKDLIQAQSSNGTSSNDNTSSSSSSLPISSSTLSKPSSSSKLYIMSVLSIFIPFLVMII</sequence>
<evidence type="ECO:0000256" key="2">
    <source>
        <dbReference type="SAM" id="MobiDB-lite"/>
    </source>
</evidence>
<feature type="signal peptide" evidence="3">
    <location>
        <begin position="1"/>
        <end position="16"/>
    </location>
</feature>
<dbReference type="STRING" id="133383.A0A1R0H8C4"/>
<evidence type="ECO:0000256" key="1">
    <source>
        <dbReference type="ARBA" id="ARBA00022801"/>
    </source>
</evidence>
<proteinExistence type="predicted"/>
<feature type="chain" id="PRO_5013023097" evidence="3">
    <location>
        <begin position="17"/>
        <end position="408"/>
    </location>
</feature>
<organism evidence="4 5">
    <name type="scientific">Smittium mucronatum</name>
    <dbReference type="NCBI Taxonomy" id="133383"/>
    <lineage>
        <taxon>Eukaryota</taxon>
        <taxon>Fungi</taxon>
        <taxon>Fungi incertae sedis</taxon>
        <taxon>Zoopagomycota</taxon>
        <taxon>Kickxellomycotina</taxon>
        <taxon>Harpellomycetes</taxon>
        <taxon>Harpellales</taxon>
        <taxon>Legeriomycetaceae</taxon>
        <taxon>Smittium</taxon>
    </lineage>
</organism>
<name>A0A1R0H8C4_9FUNG</name>
<evidence type="ECO:0000313" key="4">
    <source>
        <dbReference type="EMBL" id="OLY85354.1"/>
    </source>
</evidence>
<dbReference type="PANTHER" id="PTHR45648:SF22">
    <property type="entry name" value="GDSL LIPASE_ACYLHYDROLASE FAMILY PROTEIN (AFU_ORTHOLOGUE AFUA_4G14700)"/>
    <property type="match status" value="1"/>
</dbReference>
<dbReference type="InterPro" id="IPR051058">
    <property type="entry name" value="GDSL_Est/Lipase"/>
</dbReference>
<dbReference type="Gene3D" id="3.40.50.1110">
    <property type="entry name" value="SGNH hydrolase"/>
    <property type="match status" value="1"/>
</dbReference>
<keyword evidence="3" id="KW-0732">Signal</keyword>
<comment type="caution">
    <text evidence="4">The sequence shown here is derived from an EMBL/GenBank/DDBJ whole genome shotgun (WGS) entry which is preliminary data.</text>
</comment>
<dbReference type="PANTHER" id="PTHR45648">
    <property type="entry name" value="GDSL LIPASE/ACYLHYDROLASE FAMILY PROTEIN (AFU_ORTHOLOGUE AFUA_4G14700)"/>
    <property type="match status" value="1"/>
</dbReference>
<dbReference type="Proteomes" id="UP000187455">
    <property type="component" value="Unassembled WGS sequence"/>
</dbReference>
<reference evidence="4 5" key="1">
    <citation type="journal article" date="2016" name="Mol. Biol. Evol.">
        <title>Genome-Wide Survey of Gut Fungi (Harpellales) Reveals the First Horizontally Transferred Ubiquitin Gene from a Mosquito Host.</title>
        <authorList>
            <person name="Wang Y."/>
            <person name="White M.M."/>
            <person name="Kvist S."/>
            <person name="Moncalvo J.M."/>
        </authorList>
    </citation>
    <scope>NUCLEOTIDE SEQUENCE [LARGE SCALE GENOMIC DNA]</scope>
    <source>
        <strain evidence="4 5">ALG-7-W6</strain>
    </source>
</reference>
<dbReference type="OrthoDB" id="1600564at2759"/>
<evidence type="ECO:0000313" key="5">
    <source>
        <dbReference type="Proteomes" id="UP000187455"/>
    </source>
</evidence>
<keyword evidence="1" id="KW-0378">Hydrolase</keyword>
<feature type="compositionally biased region" description="Low complexity" evidence="2">
    <location>
        <begin position="358"/>
        <end position="386"/>
    </location>
</feature>
<dbReference type="GO" id="GO:0016788">
    <property type="term" value="F:hydrolase activity, acting on ester bonds"/>
    <property type="evidence" value="ECO:0007669"/>
    <property type="project" value="InterPro"/>
</dbReference>
<keyword evidence="5" id="KW-1185">Reference proteome</keyword>
<feature type="region of interest" description="Disordered" evidence="2">
    <location>
        <begin position="357"/>
        <end position="386"/>
    </location>
</feature>
<accession>A0A1R0H8C4</accession>
<gene>
    <name evidence="4" type="ORF">AYI68_g459</name>
</gene>
<evidence type="ECO:0000256" key="3">
    <source>
        <dbReference type="SAM" id="SignalP"/>
    </source>
</evidence>
<dbReference type="CDD" id="cd01846">
    <property type="entry name" value="fatty_acyltransferase_like"/>
    <property type="match status" value="1"/>
</dbReference>
<dbReference type="SUPFAM" id="SSF52266">
    <property type="entry name" value="SGNH hydrolase"/>
    <property type="match status" value="1"/>
</dbReference>
<protein>
    <submittedName>
        <fullName evidence="4">Thermolabile hemolysin</fullName>
    </submittedName>
</protein>
<dbReference type="AlphaFoldDB" id="A0A1R0H8C4"/>